<dbReference type="KEGG" id="pgu:PGUG_02921"/>
<dbReference type="InterPro" id="IPR051490">
    <property type="entry name" value="THEM6_lcsJ_thioesterase"/>
</dbReference>
<dbReference type="EMBL" id="CH408157">
    <property type="protein sequence ID" value="EDK38823.2"/>
    <property type="molecule type" value="Genomic_DNA"/>
</dbReference>
<keyword evidence="4" id="KW-1185">Reference proteome</keyword>
<dbReference type="Gene3D" id="3.10.129.10">
    <property type="entry name" value="Hotdog Thioesterase"/>
    <property type="match status" value="1"/>
</dbReference>
<evidence type="ECO:0000313" key="3">
    <source>
        <dbReference type="EMBL" id="EDK38823.2"/>
    </source>
</evidence>
<protein>
    <recommendedName>
        <fullName evidence="5">Thioesterase domain-containing protein</fullName>
    </recommendedName>
</protein>
<dbReference type="HOGENOM" id="CLU_040660_3_0_1"/>
<organism evidence="3 4">
    <name type="scientific">Meyerozyma guilliermondii (strain ATCC 6260 / CBS 566 / DSM 6381 / JCM 1539 / NBRC 10279 / NRRL Y-324)</name>
    <name type="common">Yeast</name>
    <name type="synonym">Candida guilliermondii</name>
    <dbReference type="NCBI Taxonomy" id="294746"/>
    <lineage>
        <taxon>Eukaryota</taxon>
        <taxon>Fungi</taxon>
        <taxon>Dikarya</taxon>
        <taxon>Ascomycota</taxon>
        <taxon>Saccharomycotina</taxon>
        <taxon>Pichiomycetes</taxon>
        <taxon>Debaryomycetaceae</taxon>
        <taxon>Meyerozyma</taxon>
    </lineage>
</organism>
<gene>
    <name evidence="3" type="ORF">PGUG_02921</name>
</gene>
<dbReference type="SUPFAM" id="SSF54637">
    <property type="entry name" value="Thioesterase/thiol ester dehydrase-isomerase"/>
    <property type="match status" value="1"/>
</dbReference>
<dbReference type="Pfam" id="PF13279">
    <property type="entry name" value="4HBT_2"/>
    <property type="match status" value="1"/>
</dbReference>
<dbReference type="GeneID" id="5127229"/>
<dbReference type="eggNOG" id="KOG4366">
    <property type="taxonomic scope" value="Eukaryota"/>
</dbReference>
<dbReference type="AlphaFoldDB" id="A5DI20"/>
<evidence type="ECO:0000313" key="4">
    <source>
        <dbReference type="Proteomes" id="UP000001997"/>
    </source>
</evidence>
<feature type="signal peptide" evidence="2">
    <location>
        <begin position="1"/>
        <end position="19"/>
    </location>
</feature>
<dbReference type="PANTHER" id="PTHR12475:SF4">
    <property type="entry name" value="PROTEIN THEM6"/>
    <property type="match status" value="1"/>
</dbReference>
<proteinExistence type="inferred from homology"/>
<keyword evidence="2" id="KW-0732">Signal</keyword>
<accession>A5DI20</accession>
<dbReference type="InParanoid" id="A5DI20"/>
<sequence>MKLLVKALLSLFLLSTYKTLPGAYVIRFYYRAFVTLALTRKKYVSSKKQNTFGYTGDSKLDIFKPSTYTSYVSPLEIDMFVHKSNSTYFTDLDLARMDLVLRVFQKYFFQEFDNDFGTFKSKSVNNFPYAPIAMVECTFKKELKIFQKFEIKSKVVAWDDKWLFMMSEFKIPKSDRTYAVAMTKYVFKKGGGRTTINPEEMIERCGMLNDEVKAINKENYELVKHLASTDDLEAMFDKLTSRTSKL</sequence>
<dbReference type="PANTHER" id="PTHR12475">
    <property type="match status" value="1"/>
</dbReference>
<dbReference type="VEuPathDB" id="FungiDB:PGUG_02921"/>
<dbReference type="OMA" id="FECDFYL"/>
<dbReference type="InterPro" id="IPR029069">
    <property type="entry name" value="HotDog_dom_sf"/>
</dbReference>
<reference evidence="3 4" key="1">
    <citation type="journal article" date="2009" name="Nature">
        <title>Evolution of pathogenicity and sexual reproduction in eight Candida genomes.</title>
        <authorList>
            <person name="Butler G."/>
            <person name="Rasmussen M.D."/>
            <person name="Lin M.F."/>
            <person name="Santos M.A."/>
            <person name="Sakthikumar S."/>
            <person name="Munro C.A."/>
            <person name="Rheinbay E."/>
            <person name="Grabherr M."/>
            <person name="Forche A."/>
            <person name="Reedy J.L."/>
            <person name="Agrafioti I."/>
            <person name="Arnaud M.B."/>
            <person name="Bates S."/>
            <person name="Brown A.J."/>
            <person name="Brunke S."/>
            <person name="Costanzo M.C."/>
            <person name="Fitzpatrick D.A."/>
            <person name="de Groot P.W."/>
            <person name="Harris D."/>
            <person name="Hoyer L.L."/>
            <person name="Hube B."/>
            <person name="Klis F.M."/>
            <person name="Kodira C."/>
            <person name="Lennard N."/>
            <person name="Logue M.E."/>
            <person name="Martin R."/>
            <person name="Neiman A.M."/>
            <person name="Nikolaou E."/>
            <person name="Quail M.A."/>
            <person name="Quinn J."/>
            <person name="Santos M.C."/>
            <person name="Schmitzberger F.F."/>
            <person name="Sherlock G."/>
            <person name="Shah P."/>
            <person name="Silverstein K.A."/>
            <person name="Skrzypek M.S."/>
            <person name="Soll D."/>
            <person name="Staggs R."/>
            <person name="Stansfield I."/>
            <person name="Stumpf M.P."/>
            <person name="Sudbery P.E."/>
            <person name="Srikantha T."/>
            <person name="Zeng Q."/>
            <person name="Berman J."/>
            <person name="Berriman M."/>
            <person name="Heitman J."/>
            <person name="Gow N.A."/>
            <person name="Lorenz M.C."/>
            <person name="Birren B.W."/>
            <person name="Kellis M."/>
            <person name="Cuomo C.A."/>
        </authorList>
    </citation>
    <scope>NUCLEOTIDE SEQUENCE [LARGE SCALE GENOMIC DNA]</scope>
    <source>
        <strain evidence="4">ATCC 6260 / CBS 566 / DSM 6381 / JCM 1539 / NBRC 10279 / NRRL Y-324</strain>
    </source>
</reference>
<evidence type="ECO:0000256" key="1">
    <source>
        <dbReference type="ARBA" id="ARBA00038476"/>
    </source>
</evidence>
<evidence type="ECO:0000256" key="2">
    <source>
        <dbReference type="SAM" id="SignalP"/>
    </source>
</evidence>
<dbReference type="CDD" id="cd00586">
    <property type="entry name" value="4HBT"/>
    <property type="match status" value="1"/>
</dbReference>
<dbReference type="FunCoup" id="A5DI20">
    <property type="interactions" value="36"/>
</dbReference>
<comment type="similarity">
    <text evidence="1">Belongs to the lcsJ thioesterase family.</text>
</comment>
<dbReference type="OrthoDB" id="265761at2759"/>
<dbReference type="RefSeq" id="XP_001485192.2">
    <property type="nucleotide sequence ID" value="XM_001485142.1"/>
</dbReference>
<name>A5DI20_PICGU</name>
<dbReference type="Proteomes" id="UP000001997">
    <property type="component" value="Unassembled WGS sequence"/>
</dbReference>
<evidence type="ECO:0008006" key="5">
    <source>
        <dbReference type="Google" id="ProtNLM"/>
    </source>
</evidence>
<feature type="chain" id="PRO_5002681195" description="Thioesterase domain-containing protein" evidence="2">
    <location>
        <begin position="20"/>
        <end position="246"/>
    </location>
</feature>